<dbReference type="EMBL" id="CAJNOK010010771">
    <property type="protein sequence ID" value="CAF1124317.1"/>
    <property type="molecule type" value="Genomic_DNA"/>
</dbReference>
<evidence type="ECO:0000256" key="1">
    <source>
        <dbReference type="ARBA" id="ARBA00022741"/>
    </source>
</evidence>
<sequence length="147" mass="16875">MGNKCSLYLVYGLSQSGKSTLIPQLYLNNKINTIIRDPPNYIELQAFKWNIWGKWWKQPVTTKFIFVADASNNTDKLDETKCFLEQLLKNSKLKQAKILIFINKIDMSTSLKISELKQILQAILVNNEYYFQECCALSGEGIQNGIS</sequence>
<keyword evidence="2 3" id="KW-0342">GTP-binding</keyword>
<evidence type="ECO:0000256" key="2">
    <source>
        <dbReference type="ARBA" id="ARBA00023134"/>
    </source>
</evidence>
<gene>
    <name evidence="5" type="ORF">OVA965_LOCUS20331</name>
    <name evidence="6" type="ORF">TMI583_LOCUS20675</name>
</gene>
<accession>A0A8S2E4R9</accession>
<dbReference type="InterPro" id="IPR024156">
    <property type="entry name" value="Small_GTPase_ARF"/>
</dbReference>
<protein>
    <recommendedName>
        <fullName evidence="8">ADP-ribosylation factor</fullName>
    </recommendedName>
</protein>
<comment type="caution">
    <text evidence="5">The sequence shown here is derived from an EMBL/GenBank/DDBJ whole genome shotgun (WGS) entry which is preliminary data.</text>
</comment>
<dbReference type="SMART" id="SM00177">
    <property type="entry name" value="ARF"/>
    <property type="match status" value="1"/>
</dbReference>
<dbReference type="Proteomes" id="UP000677228">
    <property type="component" value="Unassembled WGS sequence"/>
</dbReference>
<dbReference type="Pfam" id="PF00025">
    <property type="entry name" value="Arf"/>
    <property type="match status" value="1"/>
</dbReference>
<evidence type="ECO:0008006" key="8">
    <source>
        <dbReference type="Google" id="ProtNLM"/>
    </source>
</evidence>
<evidence type="ECO:0000313" key="6">
    <source>
        <dbReference type="EMBL" id="CAF3900722.1"/>
    </source>
</evidence>
<name>A0A8S2E4R9_9BILA</name>
<dbReference type="PANTHER" id="PTHR11711">
    <property type="entry name" value="ADP RIBOSYLATION FACTOR-RELATED"/>
    <property type="match status" value="1"/>
</dbReference>
<feature type="binding site" evidence="3">
    <location>
        <begin position="103"/>
        <end position="106"/>
    </location>
    <ligand>
        <name>GTP</name>
        <dbReference type="ChEBI" id="CHEBI:37565"/>
    </ligand>
</feature>
<keyword evidence="1 3" id="KW-0547">Nucleotide-binding</keyword>
<keyword evidence="4" id="KW-0460">Magnesium</keyword>
<dbReference type="GO" id="GO:0003924">
    <property type="term" value="F:GTPase activity"/>
    <property type="evidence" value="ECO:0007669"/>
    <property type="project" value="InterPro"/>
</dbReference>
<dbReference type="Proteomes" id="UP000682733">
    <property type="component" value="Unassembled WGS sequence"/>
</dbReference>
<dbReference type="AlphaFoldDB" id="A0A8S2E4R9"/>
<dbReference type="SUPFAM" id="SSF52540">
    <property type="entry name" value="P-loop containing nucleoside triphosphate hydrolases"/>
    <property type="match status" value="1"/>
</dbReference>
<organism evidence="5 7">
    <name type="scientific">Didymodactylos carnosus</name>
    <dbReference type="NCBI Taxonomy" id="1234261"/>
    <lineage>
        <taxon>Eukaryota</taxon>
        <taxon>Metazoa</taxon>
        <taxon>Spiralia</taxon>
        <taxon>Gnathifera</taxon>
        <taxon>Rotifera</taxon>
        <taxon>Eurotatoria</taxon>
        <taxon>Bdelloidea</taxon>
        <taxon>Philodinida</taxon>
        <taxon>Philodinidae</taxon>
        <taxon>Didymodactylos</taxon>
    </lineage>
</organism>
<dbReference type="Gene3D" id="3.40.50.300">
    <property type="entry name" value="P-loop containing nucleotide triphosphate hydrolases"/>
    <property type="match status" value="1"/>
</dbReference>
<dbReference type="InterPro" id="IPR027417">
    <property type="entry name" value="P-loop_NTPase"/>
</dbReference>
<evidence type="ECO:0000256" key="4">
    <source>
        <dbReference type="PIRSR" id="PIRSR606689-2"/>
    </source>
</evidence>
<evidence type="ECO:0000256" key="3">
    <source>
        <dbReference type="PIRSR" id="PIRSR606689-1"/>
    </source>
</evidence>
<evidence type="ECO:0000313" key="5">
    <source>
        <dbReference type="EMBL" id="CAF1124317.1"/>
    </source>
</evidence>
<evidence type="ECO:0000313" key="7">
    <source>
        <dbReference type="Proteomes" id="UP000677228"/>
    </source>
</evidence>
<feature type="binding site" evidence="3">
    <location>
        <begin position="12"/>
        <end position="19"/>
    </location>
    <ligand>
        <name>GTP</name>
        <dbReference type="ChEBI" id="CHEBI:37565"/>
    </ligand>
</feature>
<dbReference type="GO" id="GO:0005525">
    <property type="term" value="F:GTP binding"/>
    <property type="evidence" value="ECO:0007669"/>
    <property type="project" value="UniProtKB-KW"/>
</dbReference>
<dbReference type="EMBL" id="CAJOBA010018723">
    <property type="protein sequence ID" value="CAF3900722.1"/>
    <property type="molecule type" value="Genomic_DNA"/>
</dbReference>
<feature type="binding site" evidence="4">
    <location>
        <position position="19"/>
    </location>
    <ligand>
        <name>Mg(2+)</name>
        <dbReference type="ChEBI" id="CHEBI:18420"/>
    </ligand>
</feature>
<keyword evidence="4" id="KW-0479">Metal-binding</keyword>
<reference evidence="5" key="1">
    <citation type="submission" date="2021-02" db="EMBL/GenBank/DDBJ databases">
        <authorList>
            <person name="Nowell W R."/>
        </authorList>
    </citation>
    <scope>NUCLEOTIDE SEQUENCE</scope>
</reference>
<dbReference type="GO" id="GO:0046872">
    <property type="term" value="F:metal ion binding"/>
    <property type="evidence" value="ECO:0007669"/>
    <property type="project" value="UniProtKB-KW"/>
</dbReference>
<proteinExistence type="predicted"/>
<dbReference type="InterPro" id="IPR006689">
    <property type="entry name" value="Small_GTPase_ARF/SAR"/>
</dbReference>